<dbReference type="InterPro" id="IPR029068">
    <property type="entry name" value="Glyas_Bleomycin-R_OHBP_Dase"/>
</dbReference>
<evidence type="ECO:0000313" key="2">
    <source>
        <dbReference type="Proteomes" id="UP001500653"/>
    </source>
</evidence>
<accession>A0ABN1WJC5</accession>
<gene>
    <name evidence="1" type="ORF">GCM10009676_39040</name>
</gene>
<comment type="caution">
    <text evidence="1">The sequence shown here is derived from an EMBL/GenBank/DDBJ whole genome shotgun (WGS) entry which is preliminary data.</text>
</comment>
<proteinExistence type="predicted"/>
<name>A0ABN1WJC5_9PSEU</name>
<dbReference type="EMBL" id="BAAALN010000016">
    <property type="protein sequence ID" value="GAA1248858.1"/>
    <property type="molecule type" value="Genomic_DNA"/>
</dbReference>
<evidence type="ECO:0000313" key="1">
    <source>
        <dbReference type="EMBL" id="GAA1248858.1"/>
    </source>
</evidence>
<protein>
    <recommendedName>
        <fullName evidence="3">VOC domain-containing protein</fullName>
    </recommendedName>
</protein>
<dbReference type="RefSeq" id="WP_253865794.1">
    <property type="nucleotide sequence ID" value="NZ_BAAALN010000016.1"/>
</dbReference>
<keyword evidence="2" id="KW-1185">Reference proteome</keyword>
<organism evidence="1 2">
    <name type="scientific">Prauserella halophila</name>
    <dbReference type="NCBI Taxonomy" id="185641"/>
    <lineage>
        <taxon>Bacteria</taxon>
        <taxon>Bacillati</taxon>
        <taxon>Actinomycetota</taxon>
        <taxon>Actinomycetes</taxon>
        <taxon>Pseudonocardiales</taxon>
        <taxon>Pseudonocardiaceae</taxon>
        <taxon>Prauserella</taxon>
    </lineage>
</organism>
<dbReference type="Proteomes" id="UP001500653">
    <property type="component" value="Unassembled WGS sequence"/>
</dbReference>
<dbReference type="SUPFAM" id="SSF54593">
    <property type="entry name" value="Glyoxalase/Bleomycin resistance protein/Dihydroxybiphenyl dioxygenase"/>
    <property type="match status" value="1"/>
</dbReference>
<reference evidence="1 2" key="1">
    <citation type="journal article" date="2019" name="Int. J. Syst. Evol. Microbiol.">
        <title>The Global Catalogue of Microorganisms (GCM) 10K type strain sequencing project: providing services to taxonomists for standard genome sequencing and annotation.</title>
        <authorList>
            <consortium name="The Broad Institute Genomics Platform"/>
            <consortium name="The Broad Institute Genome Sequencing Center for Infectious Disease"/>
            <person name="Wu L."/>
            <person name="Ma J."/>
        </authorList>
    </citation>
    <scope>NUCLEOTIDE SEQUENCE [LARGE SCALE GENOMIC DNA]</scope>
    <source>
        <strain evidence="1 2">JCM 13023</strain>
    </source>
</reference>
<evidence type="ECO:0008006" key="3">
    <source>
        <dbReference type="Google" id="ProtNLM"/>
    </source>
</evidence>
<sequence>MTRLQLKNVLVTAPEMDAMIDDLAALSTTVEFRDGNRYAALDPSSANLGVALAGPEDHPAPGELVLTAKTDRVGTAIAPLLDGGADLVGPIHSGGHEYRALIRTHAGLLVLVYGPEP</sequence>